<feature type="domain" description="NAD-specific glutamate dehydrogenase C-terminal" evidence="3">
    <location>
        <begin position="1265"/>
        <end position="1598"/>
    </location>
</feature>
<dbReference type="PANTHER" id="PTHR43403">
    <property type="entry name" value="NAD-SPECIFIC GLUTAMATE DEHYDROGENASE"/>
    <property type="match status" value="1"/>
</dbReference>
<dbReference type="PANTHER" id="PTHR43403:SF1">
    <property type="entry name" value="NAD-SPECIFIC GLUTAMATE DEHYDROGENASE"/>
    <property type="match status" value="1"/>
</dbReference>
<reference evidence="7 8" key="1">
    <citation type="submission" date="2018-05" db="EMBL/GenBank/DDBJ databases">
        <title>Genomic Encyclopedia of Type Strains, Phase IV (KMG-IV): sequencing the most valuable type-strain genomes for metagenomic binning, comparative biology and taxonomic classification.</title>
        <authorList>
            <person name="Goeker M."/>
        </authorList>
    </citation>
    <scope>NUCLEOTIDE SEQUENCE [LARGE SCALE GENOMIC DNA]</scope>
    <source>
        <strain evidence="7 8">DSM 29661</strain>
    </source>
</reference>
<dbReference type="SUPFAM" id="SSF53223">
    <property type="entry name" value="Aminoacid dehydrogenase-like, N-terminal domain"/>
    <property type="match status" value="1"/>
</dbReference>
<dbReference type="InterPro" id="IPR024727">
    <property type="entry name" value="NAD_Glu_DH_N_ACT1"/>
</dbReference>
<evidence type="ECO:0000313" key="8">
    <source>
        <dbReference type="Proteomes" id="UP000247555"/>
    </source>
</evidence>
<evidence type="ECO:0000259" key="3">
    <source>
        <dbReference type="Pfam" id="PF21074"/>
    </source>
</evidence>
<accession>A0A318KCA1</accession>
<evidence type="ECO:0000259" key="4">
    <source>
        <dbReference type="Pfam" id="PF21075"/>
    </source>
</evidence>
<dbReference type="InterPro" id="IPR049056">
    <property type="entry name" value="NAD_Glu_DH_HM3"/>
</dbReference>
<dbReference type="InterPro" id="IPR049058">
    <property type="entry name" value="NAD_Glu_DH_HM2"/>
</dbReference>
<dbReference type="InterPro" id="IPR049064">
    <property type="entry name" value="NAD_Glu_DH_ACT3"/>
</dbReference>
<keyword evidence="1" id="KW-0560">Oxidoreductase</keyword>
<dbReference type="Pfam" id="PF21073">
    <property type="entry name" value="GDH_HM1"/>
    <property type="match status" value="1"/>
</dbReference>
<dbReference type="Pfam" id="PF05088">
    <property type="entry name" value="Bac_GDH_CD"/>
    <property type="match status" value="1"/>
</dbReference>
<dbReference type="GO" id="GO:0004069">
    <property type="term" value="F:L-aspartate:2-oxoglutarate aminotransferase activity"/>
    <property type="evidence" value="ECO:0007669"/>
    <property type="project" value="InterPro"/>
</dbReference>
<protein>
    <submittedName>
        <fullName evidence="7">Glutamate dehydrogenase (NAD)</fullName>
    </submittedName>
</protein>
<feature type="domain" description="NAD-glutamate dehydrogenase catalytic" evidence="2">
    <location>
        <begin position="725"/>
        <end position="1219"/>
    </location>
</feature>
<dbReference type="OrthoDB" id="9758052at2"/>
<dbReference type="InterPro" id="IPR049062">
    <property type="entry name" value="NAD_Glu_DH_ACT2"/>
</dbReference>
<evidence type="ECO:0000259" key="5">
    <source>
        <dbReference type="Pfam" id="PF21076"/>
    </source>
</evidence>
<dbReference type="InterPro" id="IPR046346">
    <property type="entry name" value="Aminoacid_DH-like_N_sf"/>
</dbReference>
<dbReference type="InterPro" id="IPR049059">
    <property type="entry name" value="NAD_Glu_DH_HM1"/>
</dbReference>
<evidence type="ECO:0000313" key="7">
    <source>
        <dbReference type="EMBL" id="PXX73731.1"/>
    </source>
</evidence>
<gene>
    <name evidence="7" type="ORF">DFR34_13711</name>
</gene>
<evidence type="ECO:0000259" key="6">
    <source>
        <dbReference type="Pfam" id="PF21077"/>
    </source>
</evidence>
<feature type="domain" description="NAD-glutamate dehydrogenase ACT3" evidence="6">
    <location>
        <begin position="551"/>
        <end position="628"/>
    </location>
</feature>
<comment type="caution">
    <text evidence="7">The sequence shown here is derived from an EMBL/GenBank/DDBJ whole genome shotgun (WGS) entry which is preliminary data.</text>
</comment>
<evidence type="ECO:0000256" key="1">
    <source>
        <dbReference type="ARBA" id="ARBA00023002"/>
    </source>
</evidence>
<dbReference type="Pfam" id="PF21076">
    <property type="entry name" value="GDH_ACT2"/>
    <property type="match status" value="1"/>
</dbReference>
<proteinExistence type="predicted"/>
<organism evidence="7 8">
    <name type="scientific">Rivihabitans pingtungensis</name>
    <dbReference type="NCBI Taxonomy" id="1054498"/>
    <lineage>
        <taxon>Bacteria</taxon>
        <taxon>Pseudomonadati</taxon>
        <taxon>Pseudomonadota</taxon>
        <taxon>Betaproteobacteria</taxon>
        <taxon>Neisseriales</taxon>
        <taxon>Aquaspirillaceae</taxon>
        <taxon>Rivihabitans</taxon>
    </lineage>
</organism>
<dbReference type="Proteomes" id="UP000247555">
    <property type="component" value="Unassembled WGS sequence"/>
</dbReference>
<dbReference type="Pfam" id="PF21078">
    <property type="entry name" value="GDH_HM3"/>
    <property type="match status" value="1"/>
</dbReference>
<dbReference type="GO" id="GO:0004352">
    <property type="term" value="F:glutamate dehydrogenase (NAD+) activity"/>
    <property type="evidence" value="ECO:0007669"/>
    <property type="project" value="InterPro"/>
</dbReference>
<dbReference type="RefSeq" id="WP_110392206.1">
    <property type="nucleotide sequence ID" value="NZ_QJKI01000037.1"/>
</dbReference>
<dbReference type="PIRSF" id="PIRSF036761">
    <property type="entry name" value="GDH_Mll4104"/>
    <property type="match status" value="1"/>
</dbReference>
<dbReference type="Pfam" id="PF21074">
    <property type="entry name" value="GDH_C"/>
    <property type="match status" value="1"/>
</dbReference>
<dbReference type="Gene3D" id="3.40.50.720">
    <property type="entry name" value="NAD(P)-binding Rossmann-like Domain"/>
    <property type="match status" value="1"/>
</dbReference>
<dbReference type="SUPFAM" id="SSF51735">
    <property type="entry name" value="NAD(P)-binding Rossmann-fold domains"/>
    <property type="match status" value="1"/>
</dbReference>
<feature type="domain" description="NAD-glutamate dehydrogenase ACT2" evidence="5">
    <location>
        <begin position="407"/>
        <end position="494"/>
    </location>
</feature>
<evidence type="ECO:0000259" key="2">
    <source>
        <dbReference type="Pfam" id="PF05088"/>
    </source>
</evidence>
<dbReference type="Pfam" id="PF21077">
    <property type="entry name" value="GDH_ACT3"/>
    <property type="match status" value="1"/>
</dbReference>
<dbReference type="InterPro" id="IPR007780">
    <property type="entry name" value="NAD_Glu_DH_bac"/>
</dbReference>
<dbReference type="EMBL" id="QJKI01000037">
    <property type="protein sequence ID" value="PXX73731.1"/>
    <property type="molecule type" value="Genomic_DNA"/>
</dbReference>
<dbReference type="InterPro" id="IPR028971">
    <property type="entry name" value="NAD-GDH_cat"/>
</dbReference>
<name>A0A318KCA1_9NEIS</name>
<dbReference type="InterPro" id="IPR048381">
    <property type="entry name" value="GDH_C"/>
</dbReference>
<sequence>MSLSSQIELNALIADVAAIAAERLPAADHARLAPYFTAYFEEAEAADLKRAAPLDLYGAAMAHLDFAGERLPGQHKVRAYNPDFERHGWQSTHTAIEIVNDDMPFLIDSVAMLLARHNLTLHLLVHPVLEVERDADGCLLDARRTGERNLPLESLIHLQIDRISDAAQLATVVAELEQVLTDIRLAVEDEPAMRRELQDIQAELQQAPLPDGKLDVNEISAFLDWVNARHFLLLGYCAYDLVRTDDGDALRIVPGSGHGILRNQGDKTYSASFAVLPAHLRELAYDPACPIMLNKSQTRSTIHRSAHLDFIGIKRYDAQGHVIGECRFLGLYTAAAYHESPRNIPILRRKMDAVMAECDYVENSYKEKTLQFVLESYPRDELFEIPVDVLQPIAEGLVNLLERPRVRLFLRTDLYQRYVSALVFVPRDSFSTEVRLKIEKILMQALNGSAAEYSVSISDTHLARVHYIIRTPGPLPAFDALGIEQDIARIVRGWGDELRQQLIDSHGEARGNTLYSQYQHAFPVAYREDFSPRHAVLDISLIEEALAGAPLALKLYKPLRKGSAGQNLKVFRAGQPVSLSASLPVLENMGVRVQDERPYAVERADGATVWINDFGLEVANVAHIEQDDVRERFQQLLRRVAAGQCENDGFNKLALLADLDWREVILVRALAKYLRQAGLTFSQSYVEQCLGNYPAITGGLVRLFLARLDPTHDDAGASTRLEAEVREQFEQVANLDEDRILNGLLTIILAIRRTNYWQRDAAGQPKPYLSFKLESGAIPFLPQPRPLFEIWVYGARVEGVHLRGSKVARGGLRWSDRMEDFRTEVLGLVKAQMVKNSVIVPMGSKGGFVCKQLPPASEREAWLAEGVACYKMFISGLLDLTDNLVNGQIAPPVAVRRLDEDDPYLVVAADKGTATFSDIANSVSEAYGFWLGDAFASGGSAGYDHKKMGITARGAWESVKRHFRHLGVNTQTQDFTVIGIGDMAGDVFGNGMLLSEHIRLLAAFNHQHIFLDPNPDAAVSFAERARLFNLPRSSWADYDSSLISDGGGVFERRAKSIPLSPAVRAWLGVERDSMAPTELIHAILQAPADLLYNGGIGTYIKASTQSHAEANDRANDGLRVNGNELRVKVIGEGGNLGITQLGRIECARHGVALSSDAIDNSAGVDCSDHEVNIKILLGGVMQAGDMTLKQRNELLAEMTDEVGHLVLRNNYLQTQILAVNKAHAAQMLSAQQRMISHMEKTGELNRALEFLPDDSAIAERRASRQGLTSPEVAVLLAYSKISLDRALQASALPDHPDLDSVLVNYFPSALQTRFADAMRRHPLKREIIANQLANQVVNRMGTTFIFRMQEESAWPAADIVQAWVTVNRIFDGEALWNAIEALDNRVPADVQVSMLVQVRTLIERATRWLLRSGRPLGDIAAAVARCRAPMAELLAGLPGWIDAAHYPAVADWEQRLHAAHTPAELAGVVARLDFAVAGFDILELAQAQNLPLAVVAANYFELGRVLELDWLRDAITRLPRDNRWQALTRSALRDDLYRLHRELTASALACPACGEAQYAKHWLAGKGGELEVCQQMLSELQGYDTLDLAMLSAGMREVGNHLMR</sequence>
<dbReference type="InterPro" id="IPR036291">
    <property type="entry name" value="NAD(P)-bd_dom_sf"/>
</dbReference>
<dbReference type="Pfam" id="PF21079">
    <property type="entry name" value="GDH_HM2"/>
    <property type="match status" value="1"/>
</dbReference>
<dbReference type="Pfam" id="PF21075">
    <property type="entry name" value="GDH_ACT1"/>
    <property type="match status" value="1"/>
</dbReference>
<feature type="domain" description="NAD-glutamate dehydrogenase N-terminal ACT1" evidence="4">
    <location>
        <begin position="36"/>
        <end position="176"/>
    </location>
</feature>
<keyword evidence="8" id="KW-1185">Reference proteome</keyword>
<dbReference type="GO" id="GO:0006538">
    <property type="term" value="P:L-glutamate catabolic process"/>
    <property type="evidence" value="ECO:0007669"/>
    <property type="project" value="InterPro"/>
</dbReference>